<keyword evidence="7" id="KW-1185">Reference proteome</keyword>
<dbReference type="InterPro" id="IPR028974">
    <property type="entry name" value="TSP_type-3_rpt"/>
</dbReference>
<feature type="compositionally biased region" description="Acidic residues" evidence="3">
    <location>
        <begin position="1038"/>
        <end position="1062"/>
    </location>
</feature>
<reference evidence="7" key="1">
    <citation type="journal article" date="2019" name="Int. J. Syst. Evol. Microbiol.">
        <title>The Global Catalogue of Microorganisms (GCM) 10K type strain sequencing project: providing services to taxonomists for standard genome sequencing and annotation.</title>
        <authorList>
            <consortium name="The Broad Institute Genomics Platform"/>
            <consortium name="The Broad Institute Genome Sequencing Center for Infectious Disease"/>
            <person name="Wu L."/>
            <person name="Ma J."/>
        </authorList>
    </citation>
    <scope>NUCLEOTIDE SEQUENCE [LARGE SCALE GENOMIC DNA]</scope>
    <source>
        <strain evidence="7">CECT 8979</strain>
    </source>
</reference>
<dbReference type="Gene3D" id="4.10.1080.10">
    <property type="entry name" value="TSP type-3 repeat"/>
    <property type="match status" value="1"/>
</dbReference>
<dbReference type="InterPro" id="IPR015943">
    <property type="entry name" value="WD40/YVTN_repeat-like_dom_sf"/>
</dbReference>
<dbReference type="Pfam" id="PF02225">
    <property type="entry name" value="PA"/>
    <property type="match status" value="1"/>
</dbReference>
<dbReference type="PANTHER" id="PTHR10199:SF110">
    <property type="entry name" value="TSP C-TERMINAL DOMAIN-CONTAINING PROTEIN"/>
    <property type="match status" value="1"/>
</dbReference>
<dbReference type="Proteomes" id="UP001595812">
    <property type="component" value="Unassembled WGS sequence"/>
</dbReference>
<dbReference type="RefSeq" id="WP_386096784.1">
    <property type="nucleotide sequence ID" value="NZ_JBHSAT010000004.1"/>
</dbReference>
<feature type="region of interest" description="Disordered" evidence="3">
    <location>
        <begin position="979"/>
        <end position="1078"/>
    </location>
</feature>
<evidence type="ECO:0000256" key="1">
    <source>
        <dbReference type="ARBA" id="ARBA00022729"/>
    </source>
</evidence>
<feature type="compositionally biased region" description="Polar residues" evidence="3">
    <location>
        <begin position="1026"/>
        <end position="1037"/>
    </location>
</feature>
<dbReference type="InterPro" id="IPR026444">
    <property type="entry name" value="Secre_tail"/>
</dbReference>
<name>A0ABV8AFD7_9FLAO</name>
<dbReference type="CDD" id="cd04818">
    <property type="entry name" value="PA_subtilisin_1"/>
    <property type="match status" value="1"/>
</dbReference>
<dbReference type="SUPFAM" id="SSF103647">
    <property type="entry name" value="TSP type-3 repeat"/>
    <property type="match status" value="2"/>
</dbReference>
<feature type="compositionally biased region" description="Acidic residues" evidence="3">
    <location>
        <begin position="1013"/>
        <end position="1025"/>
    </location>
</feature>
<feature type="compositionally biased region" description="Polar residues" evidence="3">
    <location>
        <begin position="1064"/>
        <end position="1078"/>
    </location>
</feature>
<evidence type="ECO:0000259" key="5">
    <source>
        <dbReference type="Pfam" id="PF18962"/>
    </source>
</evidence>
<comment type="caution">
    <text evidence="6">The sequence shown here is derived from an EMBL/GenBank/DDBJ whole genome shotgun (WGS) entry which is preliminary data.</text>
</comment>
<keyword evidence="2" id="KW-0106">Calcium</keyword>
<dbReference type="EMBL" id="JBHSAT010000004">
    <property type="protein sequence ID" value="MFC3876144.1"/>
    <property type="molecule type" value="Genomic_DNA"/>
</dbReference>
<dbReference type="InterPro" id="IPR003367">
    <property type="entry name" value="Thrombospondin_3-like_rpt"/>
</dbReference>
<protein>
    <submittedName>
        <fullName evidence="6">PA domain-containing protein</fullName>
    </submittedName>
</protein>
<feature type="domain" description="Secretion system C-terminal sorting" evidence="5">
    <location>
        <begin position="1262"/>
        <end position="1330"/>
    </location>
</feature>
<gene>
    <name evidence="6" type="ORF">ACFOSX_02775</name>
</gene>
<proteinExistence type="predicted"/>
<dbReference type="InterPro" id="IPR003137">
    <property type="entry name" value="PA_domain"/>
</dbReference>
<organism evidence="6 7">
    <name type="scientific">Winogradskyella maritima</name>
    <dbReference type="NCBI Taxonomy" id="1517766"/>
    <lineage>
        <taxon>Bacteria</taxon>
        <taxon>Pseudomonadati</taxon>
        <taxon>Bacteroidota</taxon>
        <taxon>Flavobacteriia</taxon>
        <taxon>Flavobacteriales</taxon>
        <taxon>Flavobacteriaceae</taxon>
        <taxon>Winogradskyella</taxon>
    </lineage>
</organism>
<dbReference type="Pfam" id="PF02412">
    <property type="entry name" value="TSP_3"/>
    <property type="match status" value="2"/>
</dbReference>
<evidence type="ECO:0000259" key="4">
    <source>
        <dbReference type="Pfam" id="PF02225"/>
    </source>
</evidence>
<dbReference type="Gene3D" id="3.50.30.30">
    <property type="match status" value="1"/>
</dbReference>
<dbReference type="Gene3D" id="2.130.10.10">
    <property type="entry name" value="YVTN repeat-like/Quinoprotein amine dehydrogenase"/>
    <property type="match status" value="2"/>
</dbReference>
<dbReference type="PROSITE" id="PS51234">
    <property type="entry name" value="TSP3"/>
    <property type="match status" value="2"/>
</dbReference>
<evidence type="ECO:0000313" key="6">
    <source>
        <dbReference type="EMBL" id="MFC3876144.1"/>
    </source>
</evidence>
<dbReference type="SUPFAM" id="SSF52025">
    <property type="entry name" value="PA domain"/>
    <property type="match status" value="1"/>
</dbReference>
<sequence>MKKKALIFASFALVILFVLVWPSIFFNENTESPNKSNDDIVNLHNENLKKSPYKDRLKLSKKERKAQGLPPNRYYEEEFELTMNPIFGRPTFENLKNIRDYINQQRLLRTPGETTNTAWESRGPNNVGGRTRAVIFDRNDPSNETVLAGGVSGGLWRNTQISSASSAWTRVDIPSNLNVTVLAQDPNNFDIIYAGTGESYVSGDVNGDGVWKSEDGGETWNQIFGGISGDTTFESASNITVNSPNTIAGDYSSIETNSFGGTVNSTITADFVLADDTSGEATEGCTVFGADVSGKIALIRRGNCPFVAKVKNAQDAGAIAAIVLNNVPGSPINMAGTDNTITIPAVMISKADGDLIEAALASGVVNGSLNPATGDFTGTLVHGIQHINDIKIKDNNGVSEIYIAAGESIYGDANVPTFLGGPELGLYKSVDNGISFNEVNVPLTSNGNKHEPNDIEIGADGKIWMSTTRSSIYGEGGGQIFSSEDGENFTLAYSVPGGIRTQIAVSSQNAGNIYVLAQINGGVRMERTSDGFVSGTVDMALPDDADDGIPPNDFTRGQAFYDLVLEVDPTSDQILYAGGIDLFRSDTRGSLWLQISKWSNNNNLASLNVPLVHADQHAVTFANNDNQKILFGTDGGVYYSGDRGQNIASRELGFITSQFYTVGVAPTAAFTGNTDHFIGGLQDNGTQLFDDVDSGINSSSTAFGGDGAYSFFDQDGSDQYYITNFVFNRIVRSEDLTTGQDKTINSEDASNGSFINPQALDSNLDILYSNYSSGANSIIRRYSNVKPGVGSVTRTDLTDPLLQSRPTAMNVSPYTTDNSTLLVGTLLGNILIAERANSSPTWRELDADNQIIGSISDVEFGANEDEIFVSVHNYGVQNIWYTNNGGVNWQAKEGDLPDLPVKAVLQNPLNPNEVIIGTELGVWFTSNFGDPSPNWLPAMNGMSNVRVTDMDLRDDNMVFVSTYGRGVFSGQFDIDDTGDNDGDGIINSDDNCINTPNPDQADSDNNGIGDVCQDTDGDGVLDSDDNCPNTSNANQTDSDGDGIGDACEDADGDGVADGEDNCPETANPNQEDANNNTIGDLCDTSYEDPQNISLEVIAEACEGQDNGEIIINVVETFVDYTVAILGSGINQSQAIAGSSLTLDNLPVGAYTVCVSVDGRDFEQCFEINIDSAESLDAVFSVANNNGNSNGETSQTTSVNIQTGTAPFTASFNGEVVSVSSSRTFEVVTTGEGLLEITSAKECEGLVSQLIQMGGNRELSFGPNPVSDILNINLPNTQKSNLPVFVYDITGKQVYGNTIEVENSNKIHLSFTRFGSGVYFVQLGLEEPQTIKIIKK</sequence>
<dbReference type="SUPFAM" id="SSF50939">
    <property type="entry name" value="Sialidases"/>
    <property type="match status" value="1"/>
</dbReference>
<dbReference type="SUPFAM" id="SSF110296">
    <property type="entry name" value="Oligoxyloglucan reducing end-specific cellobiohydrolase"/>
    <property type="match status" value="1"/>
</dbReference>
<dbReference type="InterPro" id="IPR036278">
    <property type="entry name" value="Sialidase_sf"/>
</dbReference>
<dbReference type="InterPro" id="IPR046450">
    <property type="entry name" value="PA_dom_sf"/>
</dbReference>
<keyword evidence="1" id="KW-0732">Signal</keyword>
<dbReference type="Pfam" id="PF18962">
    <property type="entry name" value="Por_Secre_tail"/>
    <property type="match status" value="1"/>
</dbReference>
<feature type="domain" description="PA" evidence="4">
    <location>
        <begin position="269"/>
        <end position="355"/>
    </location>
</feature>
<dbReference type="PANTHER" id="PTHR10199">
    <property type="entry name" value="THROMBOSPONDIN"/>
    <property type="match status" value="1"/>
</dbReference>
<evidence type="ECO:0000313" key="7">
    <source>
        <dbReference type="Proteomes" id="UP001595812"/>
    </source>
</evidence>
<dbReference type="InterPro" id="IPR017897">
    <property type="entry name" value="Thrombospondin_3_rpt"/>
</dbReference>
<accession>A0ABV8AFD7</accession>
<evidence type="ECO:0000256" key="3">
    <source>
        <dbReference type="SAM" id="MobiDB-lite"/>
    </source>
</evidence>
<dbReference type="NCBIfam" id="TIGR04183">
    <property type="entry name" value="Por_Secre_tail"/>
    <property type="match status" value="1"/>
</dbReference>
<feature type="compositionally biased region" description="Polar residues" evidence="3">
    <location>
        <begin position="992"/>
        <end position="1006"/>
    </location>
</feature>
<evidence type="ECO:0000256" key="2">
    <source>
        <dbReference type="ARBA" id="ARBA00022837"/>
    </source>
</evidence>